<dbReference type="CDD" id="cd00161">
    <property type="entry name" value="beta-trefoil_Ricin-like"/>
    <property type="match status" value="1"/>
</dbReference>
<dbReference type="Proteomes" id="UP000242367">
    <property type="component" value="Unassembled WGS sequence"/>
</dbReference>
<dbReference type="InterPro" id="IPR043504">
    <property type="entry name" value="Peptidase_S1_PA_chymotrypsin"/>
</dbReference>
<dbReference type="InterPro" id="IPR033116">
    <property type="entry name" value="TRYPSIN_SER"/>
</dbReference>
<dbReference type="Gene3D" id="2.40.10.10">
    <property type="entry name" value="Trypsin-like serine proteases"/>
    <property type="match status" value="2"/>
</dbReference>
<feature type="region of interest" description="Disordered" evidence="1">
    <location>
        <begin position="359"/>
        <end position="400"/>
    </location>
</feature>
<dbReference type="EMBL" id="MTBP01000003">
    <property type="protein sequence ID" value="POM23593.1"/>
    <property type="molecule type" value="Genomic_DNA"/>
</dbReference>
<gene>
    <name evidence="2" type="ORF">BTM25_47480</name>
</gene>
<evidence type="ECO:0000313" key="3">
    <source>
        <dbReference type="Proteomes" id="UP000242367"/>
    </source>
</evidence>
<feature type="compositionally biased region" description="Polar residues" evidence="1">
    <location>
        <begin position="365"/>
        <end position="374"/>
    </location>
</feature>
<keyword evidence="3" id="KW-1185">Reference proteome</keyword>
<name>A0A2P4UEW1_9ACTN</name>
<feature type="region of interest" description="Disordered" evidence="1">
    <location>
        <begin position="587"/>
        <end position="606"/>
    </location>
</feature>
<dbReference type="PROSITE" id="PS00135">
    <property type="entry name" value="TRYPSIN_SER"/>
    <property type="match status" value="1"/>
</dbReference>
<protein>
    <submittedName>
        <fullName evidence="2">Uncharacterized protein</fullName>
    </submittedName>
</protein>
<sequence>MTGTRFGPAGRLRRLIGTRSRFAVAGTALVVGSLSLASAQISPAHQTPDVPGGYRSWAALYAFQARLDKEAARVQSVPGQNASDGLAGVVADPDAHALTVYWHGARPVALRAVLAKARVPVTVRTAPYTAARLQSAADRVVARVRRQPASMVTSVAKLPDGTGLKVGISGTRADAGRVRRELGDPAVPLTIVPGTQAQQVMAGSRWNDLTAGGSLMVAPVCTLAFAIRRAGQAQMLTAHHCFGVGDTNYRYDTNDSGQAGNRFGVLDSPTFVRNGATVDAAAIRNLSKNAFQPYVWRGTNGSASGDGQFKAKVVGAATPQIGNYVCTSGSRSGEICNIKVVERVDTYLASFGTDGKKTLYGPGWTGQQKTSGKSSAGRGDSGGPVYLDNQSSPGSGPPSGGVTAVGVISAGSVSKPCQGVQNRFCFRNVTFVGIDDALHALDNAAIITTNGDKTFPAGTRPGTVARPTYPVHEELVDAGGLSIDVSGNNIVATTDLNAPGDEWVFTDAGDGWTNIRSSLGTGALADADDAGNLIPDSYKWKFTDLGDGWTQIVNFDGRCVSTKTLGHQAAACDASDPAQRFQVVEVESDDHDPATPVPGYTPGSKL</sequence>
<comment type="caution">
    <text evidence="2">The sequence shown here is derived from an EMBL/GenBank/DDBJ whole genome shotgun (WGS) entry which is preliminary data.</text>
</comment>
<accession>A0A2P4UEW1</accession>
<dbReference type="SUPFAM" id="SSF50494">
    <property type="entry name" value="Trypsin-like serine proteases"/>
    <property type="match status" value="1"/>
</dbReference>
<organism evidence="2 3">
    <name type="scientific">Actinomadura rubteroloni</name>
    <dbReference type="NCBI Taxonomy" id="1926885"/>
    <lineage>
        <taxon>Bacteria</taxon>
        <taxon>Bacillati</taxon>
        <taxon>Actinomycetota</taxon>
        <taxon>Actinomycetes</taxon>
        <taxon>Streptosporangiales</taxon>
        <taxon>Thermomonosporaceae</taxon>
        <taxon>Actinomadura</taxon>
    </lineage>
</organism>
<evidence type="ECO:0000313" key="2">
    <source>
        <dbReference type="EMBL" id="POM23593.1"/>
    </source>
</evidence>
<reference evidence="2 3" key="1">
    <citation type="journal article" date="2017" name="Chemistry">
        <title>Isolation, Biosynthesis and Chemical Modifications of Rubterolones A-F: Rare Tropolone Alkaloids from Actinomadura sp. 5-2.</title>
        <authorList>
            <person name="Guo H."/>
            <person name="Benndorf R."/>
            <person name="Leichnitz D."/>
            <person name="Klassen J.L."/>
            <person name="Vollmers J."/>
            <person name="Gorls H."/>
            <person name="Steinacker M."/>
            <person name="Weigel C."/>
            <person name="Dahse H.M."/>
            <person name="Kaster A.K."/>
            <person name="de Beer Z.W."/>
            <person name="Poulsen M."/>
            <person name="Beemelmanns C."/>
        </authorList>
    </citation>
    <scope>NUCLEOTIDE SEQUENCE [LARGE SCALE GENOMIC DNA]</scope>
    <source>
        <strain evidence="2 3">5-2</strain>
    </source>
</reference>
<evidence type="ECO:0000256" key="1">
    <source>
        <dbReference type="SAM" id="MobiDB-lite"/>
    </source>
</evidence>
<dbReference type="InterPro" id="IPR035992">
    <property type="entry name" value="Ricin_B-like_lectins"/>
</dbReference>
<dbReference type="SUPFAM" id="SSF50370">
    <property type="entry name" value="Ricin B-like lectins"/>
    <property type="match status" value="1"/>
</dbReference>
<dbReference type="AlphaFoldDB" id="A0A2P4UEW1"/>
<dbReference type="InterPro" id="IPR009003">
    <property type="entry name" value="Peptidase_S1_PA"/>
</dbReference>
<dbReference type="RefSeq" id="WP_146059127.1">
    <property type="nucleotide sequence ID" value="NZ_MTBP01000003.1"/>
</dbReference>
<proteinExistence type="predicted"/>